<dbReference type="InterPro" id="IPR006179">
    <property type="entry name" value="5_nucleotidase/apyrase"/>
</dbReference>
<dbReference type="InterPro" id="IPR004843">
    <property type="entry name" value="Calcineurin-like_PHP"/>
</dbReference>
<dbReference type="PROSITE" id="PS51841">
    <property type="entry name" value="LTD"/>
    <property type="match status" value="1"/>
</dbReference>
<keyword evidence="6" id="KW-1133">Transmembrane helix</keyword>
<dbReference type="InterPro" id="IPR032179">
    <property type="entry name" value="Cry22Aa_Ig-like"/>
</dbReference>
<dbReference type="InterPro" id="IPR029052">
    <property type="entry name" value="Metallo-depent_PP-like"/>
</dbReference>
<dbReference type="RefSeq" id="WP_156625520.1">
    <property type="nucleotide sequence ID" value="NZ_CACRTO010000008.1"/>
</dbReference>
<dbReference type="Gene3D" id="2.60.40.1260">
    <property type="entry name" value="Lamin Tail domain"/>
    <property type="match status" value="1"/>
</dbReference>
<accession>A0A6N3ALU4</accession>
<dbReference type="SUPFAM" id="SSF89550">
    <property type="entry name" value="PHP domain-like"/>
    <property type="match status" value="1"/>
</dbReference>
<dbReference type="PANTHER" id="PTHR11575:SF24">
    <property type="entry name" value="5'-NUCLEOTIDASE"/>
    <property type="match status" value="1"/>
</dbReference>
<dbReference type="InterPro" id="IPR001322">
    <property type="entry name" value="Lamin_tail_dom"/>
</dbReference>
<evidence type="ECO:0000256" key="2">
    <source>
        <dbReference type="ARBA" id="ARBA00022525"/>
    </source>
</evidence>
<evidence type="ECO:0000259" key="8">
    <source>
        <dbReference type="PROSITE" id="PS51841"/>
    </source>
</evidence>
<dbReference type="EMBL" id="CACRTO010000008">
    <property type="protein sequence ID" value="VYT91198.1"/>
    <property type="molecule type" value="Genomic_DNA"/>
</dbReference>
<dbReference type="InterPro" id="IPR036415">
    <property type="entry name" value="Lamin_tail_dom_sf"/>
</dbReference>
<dbReference type="SUPFAM" id="SSF55816">
    <property type="entry name" value="5'-nucleotidase (syn. UDP-sugar hydrolase), C-terminal domain"/>
    <property type="match status" value="1"/>
</dbReference>
<dbReference type="InterPro" id="IPR003343">
    <property type="entry name" value="Big_2"/>
</dbReference>
<gene>
    <name evidence="9" type="primary">yfkN_1</name>
    <name evidence="9" type="ORF">CTLFYP3_00987</name>
</gene>
<dbReference type="PRINTS" id="PR01607">
    <property type="entry name" value="APYRASEFAMLY"/>
</dbReference>
<dbReference type="GO" id="GO:0009166">
    <property type="term" value="P:nucleotide catabolic process"/>
    <property type="evidence" value="ECO:0007669"/>
    <property type="project" value="InterPro"/>
</dbReference>
<dbReference type="PANTHER" id="PTHR11575">
    <property type="entry name" value="5'-NUCLEOTIDASE-RELATED"/>
    <property type="match status" value="1"/>
</dbReference>
<keyword evidence="6" id="KW-0812">Transmembrane</keyword>
<keyword evidence="6" id="KW-0472">Membrane</keyword>
<feature type="region of interest" description="Disordered" evidence="5">
    <location>
        <begin position="1873"/>
        <end position="1943"/>
    </location>
</feature>
<evidence type="ECO:0000256" key="6">
    <source>
        <dbReference type="SAM" id="Phobius"/>
    </source>
</evidence>
<dbReference type="InterPro" id="IPR008964">
    <property type="entry name" value="Invasin/intimin_cell_adhesion"/>
</dbReference>
<organism evidence="9">
    <name type="scientific">Clostridium tertium</name>
    <dbReference type="NCBI Taxonomy" id="1559"/>
    <lineage>
        <taxon>Bacteria</taxon>
        <taxon>Bacillati</taxon>
        <taxon>Bacillota</taxon>
        <taxon>Clostridia</taxon>
        <taxon>Eubacteriales</taxon>
        <taxon>Clostridiaceae</taxon>
        <taxon>Clostridium</taxon>
    </lineage>
</organism>
<dbReference type="Gene3D" id="3.60.21.10">
    <property type="match status" value="1"/>
</dbReference>
<feature type="compositionally biased region" description="Polar residues" evidence="5">
    <location>
        <begin position="178"/>
        <end position="190"/>
    </location>
</feature>
<evidence type="ECO:0000256" key="3">
    <source>
        <dbReference type="ARBA" id="ARBA00022729"/>
    </source>
</evidence>
<dbReference type="InterPro" id="IPR016195">
    <property type="entry name" value="Pol/histidinol_Pase-like"/>
</dbReference>
<dbReference type="InterPro" id="IPR013783">
    <property type="entry name" value="Ig-like_fold"/>
</dbReference>
<feature type="chain" id="PRO_5039195410" evidence="7">
    <location>
        <begin position="22"/>
        <end position="1976"/>
    </location>
</feature>
<reference evidence="9" key="1">
    <citation type="submission" date="2019-11" db="EMBL/GenBank/DDBJ databases">
        <authorList>
            <person name="Feng L."/>
        </authorList>
    </citation>
    <scope>NUCLEOTIDE SEQUENCE</scope>
    <source>
        <strain evidence="9">CTertiumLFYP3</strain>
    </source>
</reference>
<dbReference type="InterPro" id="IPR019931">
    <property type="entry name" value="LPXTG_anchor"/>
</dbReference>
<protein>
    <submittedName>
        <fullName evidence="9">Trifunctional nucleotide phosphoesterase protein YfkN</fullName>
    </submittedName>
</protein>
<dbReference type="Pfam" id="PF02872">
    <property type="entry name" value="5_nucleotid_C"/>
    <property type="match status" value="1"/>
</dbReference>
<evidence type="ECO:0000313" key="9">
    <source>
        <dbReference type="EMBL" id="VYT91198.1"/>
    </source>
</evidence>
<evidence type="ECO:0000256" key="7">
    <source>
        <dbReference type="SAM" id="SignalP"/>
    </source>
</evidence>
<evidence type="ECO:0000256" key="4">
    <source>
        <dbReference type="ARBA" id="ARBA00023088"/>
    </source>
</evidence>
<keyword evidence="2" id="KW-0964">Secreted</keyword>
<dbReference type="SUPFAM" id="SSF49373">
    <property type="entry name" value="Invasin/intimin cell-adhesion fragments"/>
    <property type="match status" value="1"/>
</dbReference>
<dbReference type="InterPro" id="IPR008334">
    <property type="entry name" value="5'-Nucleotdase_C"/>
</dbReference>
<dbReference type="GO" id="GO:0030288">
    <property type="term" value="C:outer membrane-bounded periplasmic space"/>
    <property type="evidence" value="ECO:0007669"/>
    <property type="project" value="TreeGrafter"/>
</dbReference>
<evidence type="ECO:0000256" key="5">
    <source>
        <dbReference type="SAM" id="MobiDB-lite"/>
    </source>
</evidence>
<feature type="region of interest" description="Disordered" evidence="5">
    <location>
        <begin position="158"/>
        <end position="204"/>
    </location>
</feature>
<dbReference type="Pfam" id="PF16403">
    <property type="entry name" value="Bact_surface_Ig-like"/>
    <property type="match status" value="1"/>
</dbReference>
<dbReference type="InterPro" id="IPR036907">
    <property type="entry name" value="5'-Nucleotdase_C_sf"/>
</dbReference>
<dbReference type="Pfam" id="PF02368">
    <property type="entry name" value="Big_2"/>
    <property type="match status" value="1"/>
</dbReference>
<evidence type="ECO:0000256" key="1">
    <source>
        <dbReference type="ARBA" id="ARBA00022512"/>
    </source>
</evidence>
<dbReference type="Gene3D" id="2.60.40.1080">
    <property type="match status" value="1"/>
</dbReference>
<dbReference type="NCBIfam" id="NF038032">
    <property type="entry name" value="CehA_McbA_metalo"/>
    <property type="match status" value="1"/>
</dbReference>
<keyword evidence="1" id="KW-0134">Cell wall</keyword>
<dbReference type="Pfam" id="PF00149">
    <property type="entry name" value="Metallophos"/>
    <property type="match status" value="1"/>
</dbReference>
<dbReference type="NCBIfam" id="TIGR01167">
    <property type="entry name" value="LPXTG_anchor"/>
    <property type="match status" value="1"/>
</dbReference>
<dbReference type="Gene3D" id="2.60.40.10">
    <property type="entry name" value="Immunoglobulins"/>
    <property type="match status" value="1"/>
</dbReference>
<proteinExistence type="predicted"/>
<dbReference type="Pfam" id="PF00746">
    <property type="entry name" value="Gram_pos_anchor"/>
    <property type="match status" value="1"/>
</dbReference>
<dbReference type="Gene3D" id="3.90.780.10">
    <property type="entry name" value="5'-Nucleotidase, C-terminal domain"/>
    <property type="match status" value="1"/>
</dbReference>
<dbReference type="SMART" id="SM00635">
    <property type="entry name" value="BID_2"/>
    <property type="match status" value="1"/>
</dbReference>
<dbReference type="SUPFAM" id="SSF74853">
    <property type="entry name" value="Lamin A/C globular tail domain"/>
    <property type="match status" value="1"/>
</dbReference>
<dbReference type="Gene3D" id="3.20.20.140">
    <property type="entry name" value="Metal-dependent hydrolases"/>
    <property type="match status" value="1"/>
</dbReference>
<dbReference type="SUPFAM" id="SSF52317">
    <property type="entry name" value="Class I glutamine amidotransferase-like"/>
    <property type="match status" value="1"/>
</dbReference>
<keyword evidence="3 7" id="KW-0732">Signal</keyword>
<dbReference type="InterPro" id="IPR029062">
    <property type="entry name" value="Class_I_gatase-like"/>
</dbReference>
<dbReference type="SUPFAM" id="SSF56300">
    <property type="entry name" value="Metallo-dependent phosphatases"/>
    <property type="match status" value="1"/>
</dbReference>
<keyword evidence="4" id="KW-0572">Peptidoglycan-anchor</keyword>
<feature type="transmembrane region" description="Helical" evidence="6">
    <location>
        <begin position="1948"/>
        <end position="1966"/>
    </location>
</feature>
<dbReference type="Pfam" id="PF00932">
    <property type="entry name" value="LTD"/>
    <property type="match status" value="1"/>
</dbReference>
<dbReference type="GO" id="GO:0016787">
    <property type="term" value="F:hydrolase activity"/>
    <property type="evidence" value="ECO:0007669"/>
    <property type="project" value="InterPro"/>
</dbReference>
<sequence>MNKLLKSKLLSLFLAFSMMLGLVTIPAKKVKAEVATYIVISEVYGGGGNSGATYKNDFIELYNPTNTDIDISGWKVQYASKSGSFEDKLNTELSGVIKANGYFLIQEAKGNSGNTDLPIADAIGSIAMSGTDCKVRIIDNNGTVIDLVGIGVANESEGNKTAKGMSATNSVQRKDNDGSTNGVTSGFDSNNNEEDFYSKEPTPRNSEYSVDIVELVSLKVDKNISIEVGENKDLSVVYEPENTTEKGIKFESLNSEIATVDKEGNITGIKEGETTIKVISTVKDNIYSETRISVKKASDKIGPEITNVYPIDNSNIGSLRKPEIKAEIKDESGIDLSSVKMYLDSKAVSAFIKDNIIKYQVDKDLEEGQHIVKIEAKDNLGNLSEKEWRFIIGEVKKNLYFGQLHSHTNISDGTGTVDEAYQYAENVADVDFLAITDHSNWFDNDTKANITDGSASTKWKTGRDAANTYNKNGEFVAIYGYEMTWSGSTGGYGHINTFNTEGFETRSNSKMNLQAYYNVLKTQQQSLAQFNHPGKTFGDFGDFAYYDESIDNVINLIEVGNGEGEIRSSGYFKSYEYYTRALDKGWHLAPSNNQDNHKGKWGNANTGRTVIEASDLTREGIYDAIRNRRAYATEDENLRISYEVNGNTMGSILPKTDTLDFNINIQDIDSGDNIKKISIIGDGGKIVNSIDNVDSTIKEWKFNLDKSTSSYYYVRVEEADKDIAVTAPVWVGERENFGISTVDKDSDVIISGEIFNIETNIYNNEGSAVNNIKVEYFKNNEEEVTNSEVIESIDAGGTYISKLPYSFDKPGNYSFIVKVSATINGVLKEFKSSIDIEVLGENEISKVVIDGAHQNQYVTGDYKDKVTTLTALMGQNNIKAIINKEEITDKILEGASLLILSDPQSVEKKDYDLSPQKYSENELKAIAKFVNNGGNLIITSKADYGDAKGEYGNAAQGNVVLESIGAKIRFNDDQATDKDNNGGQEYRLYFDNYNTDSPWLTGIDTSKKYSFYSGSTLIMPNDMSNIDVLVKGHETTYGNDADKQGDNIPVGKGEVSALAVETLSSGSKVFASGATFFSNFEMDGLDYLNYQITEKALKELAPLKEIPVSKISNVRVDENEDNNPDRFGETVVVEGYVTAASNASAPGNSFFDVIYVQDETAGLTVFGVSNLNIKLGQKVRIKGKVSSYLNDAQIAIKNEYDDVKIIDETINLVEPIKLTTKDSMLEEKEGLLVKVEGKVTRIEGQSVFVNDGSGESRVYVEGYVRSSKNPGVDDEWKSRINIGDNISAIGLASEDPEGHRLRVRDSAEIEKTKAKDIDITVFHTNDSHGRVKKDNSIIGIDVISAIKNNTPNSLLLDAGDTLHGLPFATLKKGEDIVSLMKLAGYDAMAPGNHDFNYGYERLLELVKMAREGKDGFSIISSNVMKGNENLLNSNTIKEISGVTVGIFGLTTPETAYKTNPNNVNGITFADPIEAARRQVEELKAKGADVIVALAHVGIDESSEVVSTMVADQVDGIDIIVDGHSHSTLKEGITTKNGTLIASTGEYENNLGKVVITIDPDSKKVVTKKASLISKADTINIEANKVVSDKIVEIDDEQSEFLSKVIGNSKVDLQGAREFSRTQETNLGNLITDAMLYETGAEIAITNGGGIRDSIDEGEITKGEIVKVLPFGNYIVTKALTGAQIKEVLEHGIKAYPATAGHFPHVSGVNFVFDESRESGNRIVGITVNGKPIEMDKLYVVATNDFMAVGGDEYPHFSNIPTINEYKSLEESLESFIKKIGEVDYSVQGRIKVGKNTAPTISANDITINIGDSFNPLKEVIATDNEDGDITGWIKIVENNVELNKTGDYKIIYEVKDSQGESTILEIKVTVNEVKEEEKPDDNGSETPKPDGNKPDTEKPGENKPEKPNTDNQDPDVPSQNETKPSDNKNESGNENNTNLPETGGNNPIFILLIAIMAIGAGGTLLVNKRNKDIVNK</sequence>
<feature type="domain" description="LTD" evidence="8">
    <location>
        <begin position="33"/>
        <end position="152"/>
    </location>
</feature>
<name>A0A6N3ALU4_9CLOT</name>
<feature type="signal peptide" evidence="7">
    <location>
        <begin position="1"/>
        <end position="21"/>
    </location>
</feature>
<feature type="compositionally biased region" description="Basic and acidic residues" evidence="5">
    <location>
        <begin position="1873"/>
        <end position="1908"/>
    </location>
</feature>